<evidence type="ECO:0000313" key="7">
    <source>
        <dbReference type="Proteomes" id="UP000004995"/>
    </source>
</evidence>
<dbReference type="EMBL" id="AGNK02005539">
    <property type="status" value="NOT_ANNOTATED_CDS"/>
    <property type="molecule type" value="Genomic_DNA"/>
</dbReference>
<dbReference type="GO" id="GO:0005783">
    <property type="term" value="C:endoplasmic reticulum"/>
    <property type="evidence" value="ECO:0007669"/>
    <property type="project" value="UniProtKB-ARBA"/>
</dbReference>
<evidence type="ECO:0000256" key="2">
    <source>
        <dbReference type="ARBA" id="ARBA00023136"/>
    </source>
</evidence>
<dbReference type="InParanoid" id="K4A6Q1"/>
<dbReference type="InterPro" id="IPR018253">
    <property type="entry name" value="DnaJ_domain_CS"/>
</dbReference>
<dbReference type="FunCoup" id="K4A6Q1">
    <property type="interactions" value="2103"/>
</dbReference>
<dbReference type="EnsemblPlants" id="KQK88425">
    <property type="protein sequence ID" value="KQK88425"/>
    <property type="gene ID" value="SETIT_034556mg"/>
</dbReference>
<proteinExistence type="predicted"/>
<keyword evidence="2" id="KW-0472">Membrane</keyword>
<dbReference type="SUPFAM" id="SSF46565">
    <property type="entry name" value="Chaperone J-domain"/>
    <property type="match status" value="1"/>
</dbReference>
<keyword evidence="7" id="KW-1185">Reference proteome</keyword>
<evidence type="ECO:0000313" key="6">
    <source>
        <dbReference type="EnsemblPlants" id="KQK88425"/>
    </source>
</evidence>
<dbReference type="OMA" id="QLDKHTM"/>
<comment type="subcellular location">
    <subcellularLocation>
        <location evidence="1">Membrane</location>
    </subcellularLocation>
</comment>
<reference evidence="7" key="1">
    <citation type="journal article" date="2012" name="Nat. Biotechnol.">
        <title>Reference genome sequence of the model plant Setaria.</title>
        <authorList>
            <person name="Bennetzen J.L."/>
            <person name="Schmutz J."/>
            <person name="Wang H."/>
            <person name="Percifield R."/>
            <person name="Hawkins J."/>
            <person name="Pontaroli A.C."/>
            <person name="Estep M."/>
            <person name="Feng L."/>
            <person name="Vaughn J.N."/>
            <person name="Grimwood J."/>
            <person name="Jenkins J."/>
            <person name="Barry K."/>
            <person name="Lindquist E."/>
            <person name="Hellsten U."/>
            <person name="Deshpande S."/>
            <person name="Wang X."/>
            <person name="Wu X."/>
            <person name="Mitros T."/>
            <person name="Triplett J."/>
            <person name="Yang X."/>
            <person name="Ye C.Y."/>
            <person name="Mauro-Herrera M."/>
            <person name="Wang L."/>
            <person name="Li P."/>
            <person name="Sharma M."/>
            <person name="Sharma R."/>
            <person name="Ronald P.C."/>
            <person name="Panaud O."/>
            <person name="Kellogg E.A."/>
            <person name="Brutnell T.P."/>
            <person name="Doust A.N."/>
            <person name="Tuskan G.A."/>
            <person name="Rokhsar D."/>
            <person name="Devos K.M."/>
        </authorList>
    </citation>
    <scope>NUCLEOTIDE SEQUENCE [LARGE SCALE GENOMIC DNA]</scope>
    <source>
        <strain evidence="7">cv. Yugu1</strain>
    </source>
</reference>
<evidence type="ECO:0000256" key="1">
    <source>
        <dbReference type="ARBA" id="ARBA00004370"/>
    </source>
</evidence>
<organism evidence="6 7">
    <name type="scientific">Setaria italica</name>
    <name type="common">Foxtail millet</name>
    <name type="synonym">Panicum italicum</name>
    <dbReference type="NCBI Taxonomy" id="4555"/>
    <lineage>
        <taxon>Eukaryota</taxon>
        <taxon>Viridiplantae</taxon>
        <taxon>Streptophyta</taxon>
        <taxon>Embryophyta</taxon>
        <taxon>Tracheophyta</taxon>
        <taxon>Spermatophyta</taxon>
        <taxon>Magnoliopsida</taxon>
        <taxon>Liliopsida</taxon>
        <taxon>Poales</taxon>
        <taxon>Poaceae</taxon>
        <taxon>PACMAD clade</taxon>
        <taxon>Panicoideae</taxon>
        <taxon>Panicodae</taxon>
        <taxon>Paniceae</taxon>
        <taxon>Cenchrinae</taxon>
        <taxon>Setaria</taxon>
    </lineage>
</organism>
<dbReference type="PANTHER" id="PTHR44914:SF1">
    <property type="entry name" value="CHAPERONE PROTEIN DNAJ 13"/>
    <property type="match status" value="1"/>
</dbReference>
<dbReference type="Gramene" id="KQK88425">
    <property type="protein sequence ID" value="KQK88425"/>
    <property type="gene ID" value="SETIT_034556mg"/>
</dbReference>
<feature type="domain" description="J" evidence="5">
    <location>
        <begin position="144"/>
        <end position="212"/>
    </location>
</feature>
<dbReference type="PROSITE" id="PS00636">
    <property type="entry name" value="DNAJ_1"/>
    <property type="match status" value="1"/>
</dbReference>
<accession>K4A6Q1</accession>
<dbReference type="Proteomes" id="UP000004995">
    <property type="component" value="Unassembled WGS sequence"/>
</dbReference>
<reference evidence="6" key="2">
    <citation type="submission" date="2018-08" db="UniProtKB">
        <authorList>
            <consortium name="EnsemblPlants"/>
        </authorList>
    </citation>
    <scope>IDENTIFICATION</scope>
    <source>
        <strain evidence="6">Yugu1</strain>
    </source>
</reference>
<evidence type="ECO:0000256" key="4">
    <source>
        <dbReference type="SAM" id="MobiDB-lite"/>
    </source>
</evidence>
<dbReference type="InterPro" id="IPR001623">
    <property type="entry name" value="DnaJ_domain"/>
</dbReference>
<feature type="region of interest" description="Disordered" evidence="4">
    <location>
        <begin position="98"/>
        <end position="140"/>
    </location>
</feature>
<sequence length="672" mass="73807">MLLGCARAHGSARPGGQCTARPPPSSEAAANGRQPVERAESPRAGRFGLTGARRAHGVWPAVGWGPRPLAPVGARASAARPGQLAGARAWARGLARQRGTPELLPPPDEKKKNPVPSAPRGGRANKPPPHDGMASTPEPEDGRELYALLHLSPDASDEEIRRAYRQYAQIYHPDKYQDPQMKEVATENFQRIRDAYEILSDENKRQIYDIYGMEGLNSGLELGPKLTKPEEIKEQLEQLRRRKEEEKLFAHARPNGSIIANFSVPQYLDGNGIMKGMGMSSEVELPVSKQNTVVVGGNLVVNGSAGTGAASTVLRHQLSSASSIEFMATAGLRSVIGMQTFRQISPHSTATSGLAVSLRDGSINLSNAWTRQLSENAVGNIQLVLGDESIISVGWQRKDEKSTATGEIKFGTNFFGATAHYVRRFSSKSHARIAGRVGSTALDFEIGGGRRISEFSTVRMMYNIGIQGVSWRFELHRAGQKLIIPVLLSTDLNALFATSAFAIPSTLYFLLQTYVVKPYYLKREKQKTLEKMEGLSTQLTAARNAAKKAQKLLEPVSNRKKNRQVENNGLVITKALYGNRKKIKESGELNEIDDDVASQVFDVTIPLNFLVTEAGQLKLHEGIKKSGIMGFYDPCPGDPKLLLVEYTFHGRKYKVMVDDYESLLIPQDIHQF</sequence>
<dbReference type="InterPro" id="IPR024586">
    <property type="entry name" value="DnaJ-like_C11_C"/>
</dbReference>
<name>K4A6Q1_SETIT</name>
<dbReference type="Pfam" id="PF11875">
    <property type="entry name" value="DnaJ-like_C11_C"/>
    <property type="match status" value="1"/>
</dbReference>
<dbReference type="PRINTS" id="PR00625">
    <property type="entry name" value="JDOMAIN"/>
</dbReference>
<dbReference type="AlphaFoldDB" id="K4A6Q1"/>
<protein>
    <recommendedName>
        <fullName evidence="5">J domain-containing protein</fullName>
    </recommendedName>
</protein>
<dbReference type="InterPro" id="IPR036869">
    <property type="entry name" value="J_dom_sf"/>
</dbReference>
<dbReference type="Gene3D" id="1.10.287.110">
    <property type="entry name" value="DnaJ domain"/>
    <property type="match status" value="1"/>
</dbReference>
<dbReference type="PANTHER" id="PTHR44914">
    <property type="entry name" value="CHAPERONE PROTEIN DNAJ 13"/>
    <property type="match status" value="1"/>
</dbReference>
<feature type="region of interest" description="Disordered" evidence="4">
    <location>
        <begin position="1"/>
        <end position="51"/>
    </location>
</feature>
<dbReference type="CDD" id="cd06257">
    <property type="entry name" value="DnaJ"/>
    <property type="match status" value="1"/>
</dbReference>
<dbReference type="GO" id="GO:0010228">
    <property type="term" value="P:vegetative to reproductive phase transition of meristem"/>
    <property type="evidence" value="ECO:0007669"/>
    <property type="project" value="EnsemblPlants"/>
</dbReference>
<dbReference type="GO" id="GO:0016020">
    <property type="term" value="C:membrane"/>
    <property type="evidence" value="ECO:0007669"/>
    <property type="project" value="UniProtKB-SubCell"/>
</dbReference>
<evidence type="ECO:0000259" key="5">
    <source>
        <dbReference type="PROSITE" id="PS50076"/>
    </source>
</evidence>
<dbReference type="Pfam" id="PF22774">
    <property type="entry name" value="DNAJC11_beta-barrel"/>
    <property type="match status" value="1"/>
</dbReference>
<dbReference type="PROSITE" id="PS50076">
    <property type="entry name" value="DNAJ_2"/>
    <property type="match status" value="1"/>
</dbReference>
<dbReference type="InterPro" id="IPR042162">
    <property type="entry name" value="AtJ13"/>
</dbReference>
<dbReference type="Pfam" id="PF00226">
    <property type="entry name" value="DnaJ"/>
    <property type="match status" value="1"/>
</dbReference>
<evidence type="ECO:0000256" key="3">
    <source>
        <dbReference type="ARBA" id="ARBA00023186"/>
    </source>
</evidence>
<dbReference type="STRING" id="4555.K4A6Q1"/>
<dbReference type="GO" id="GO:0055122">
    <property type="term" value="P:response to very low light intensity stimulus"/>
    <property type="evidence" value="ECO:0007669"/>
    <property type="project" value="EnsemblPlants"/>
</dbReference>
<dbReference type="InterPro" id="IPR055225">
    <property type="entry name" value="DNAJC11-like_beta-barrel"/>
</dbReference>
<keyword evidence="3" id="KW-0143">Chaperone</keyword>
<dbReference type="eggNOG" id="KOG0718">
    <property type="taxonomic scope" value="Eukaryota"/>
</dbReference>
<dbReference type="SMART" id="SM00271">
    <property type="entry name" value="DnaJ"/>
    <property type="match status" value="1"/>
</dbReference>
<dbReference type="HOGENOM" id="CLU_019611_1_0_1"/>